<dbReference type="Proteomes" id="UP000050523">
    <property type="component" value="Unassembled WGS sequence"/>
</dbReference>
<dbReference type="GeneID" id="72393076"/>
<evidence type="ECO:0000313" key="6">
    <source>
        <dbReference type="Proteomes" id="UP001569512"/>
    </source>
</evidence>
<keyword evidence="1" id="KW-0472">Membrane</keyword>
<protein>
    <recommendedName>
        <fullName evidence="7">PEGA domain-containing protein</fullName>
    </recommendedName>
</protein>
<reference evidence="3 5" key="1">
    <citation type="submission" date="2015-09" db="EMBL/GenBank/DDBJ databases">
        <title>Genome announcement of multiple Pseudomonas syringae strains.</title>
        <authorList>
            <person name="Thakur S."/>
            <person name="Wang P.W."/>
            <person name="Gong Y."/>
            <person name="Weir B.S."/>
            <person name="Guttman D.S."/>
        </authorList>
    </citation>
    <scope>NUCLEOTIDE SEQUENCE [LARGE SCALE GENOMIC DNA]</scope>
    <source>
        <strain evidence="3 5">ICMP9151</strain>
    </source>
</reference>
<dbReference type="Proteomes" id="UP001569512">
    <property type="component" value="Unassembled WGS sequence"/>
</dbReference>
<keyword evidence="6" id="KW-1185">Reference proteome</keyword>
<feature type="signal peptide" evidence="2">
    <location>
        <begin position="1"/>
        <end position="22"/>
    </location>
</feature>
<evidence type="ECO:0000313" key="4">
    <source>
        <dbReference type="EMBL" id="MFA0937635.1"/>
    </source>
</evidence>
<accession>A0AA40P0A0</accession>
<comment type="caution">
    <text evidence="3">The sequence shown here is derived from an EMBL/GenBank/DDBJ whole genome shotgun (WGS) entry which is preliminary data.</text>
</comment>
<feature type="chain" id="PRO_5041231730" description="PEGA domain-containing protein" evidence="2">
    <location>
        <begin position="23"/>
        <end position="149"/>
    </location>
</feature>
<dbReference type="EMBL" id="JBGMSU010000002">
    <property type="protein sequence ID" value="MFA0937635.1"/>
    <property type="molecule type" value="Genomic_DNA"/>
</dbReference>
<sequence length="149" mass="15610">MRLATFMKISVILAAAAVTGCASIVSDSKYPVSITSSPSGAAYEIVNQSGVSVYSGVTPDQVTLRAGAGYFDGELYKVTFRKDGYASNMQTLNSGIDGWYWGNIVFGGLIGMLIVDPLTGAMYTLPERLDSRLIATPVALAPAAGKSTL</sequence>
<evidence type="ECO:0000256" key="2">
    <source>
        <dbReference type="SAM" id="SignalP"/>
    </source>
</evidence>
<evidence type="ECO:0000256" key="1">
    <source>
        <dbReference type="SAM" id="Phobius"/>
    </source>
</evidence>
<dbReference type="EMBL" id="LJRO01000458">
    <property type="protein sequence ID" value="KPY92324.1"/>
    <property type="molecule type" value="Genomic_DNA"/>
</dbReference>
<feature type="transmembrane region" description="Helical" evidence="1">
    <location>
        <begin position="99"/>
        <end position="125"/>
    </location>
</feature>
<dbReference type="PROSITE" id="PS51257">
    <property type="entry name" value="PROKAR_LIPOPROTEIN"/>
    <property type="match status" value="1"/>
</dbReference>
<dbReference type="RefSeq" id="WP_005892883.1">
    <property type="nucleotide sequence ID" value="NZ_AVEE02000239.1"/>
</dbReference>
<evidence type="ECO:0000313" key="5">
    <source>
        <dbReference type="Proteomes" id="UP000050523"/>
    </source>
</evidence>
<reference evidence="4 6" key="2">
    <citation type="submission" date="2024-06" db="EMBL/GenBank/DDBJ databases">
        <title>Genome sequences for Pseudomonas syringae strains with characterized LPS.</title>
        <authorList>
            <person name="Baltrus D.A."/>
            <person name="Krings L."/>
        </authorList>
    </citation>
    <scope>NUCLEOTIDE SEQUENCE [LARGE SCALE GENOMIC DNA]</scope>
    <source>
        <strain evidence="4 6">NCPPB2708</strain>
    </source>
</reference>
<keyword evidence="1" id="KW-0812">Transmembrane</keyword>
<keyword evidence="1" id="KW-1133">Transmembrane helix</keyword>
<name>A0AA40P0A0_9PSED</name>
<evidence type="ECO:0000313" key="3">
    <source>
        <dbReference type="EMBL" id="KPY92324.1"/>
    </source>
</evidence>
<proteinExistence type="predicted"/>
<keyword evidence="2" id="KW-0732">Signal</keyword>
<evidence type="ECO:0008006" key="7">
    <source>
        <dbReference type="Google" id="ProtNLM"/>
    </source>
</evidence>
<dbReference type="AlphaFoldDB" id="A0AA40P0A0"/>
<organism evidence="3 5">
    <name type="scientific">Pseudomonas tremae</name>
    <dbReference type="NCBI Taxonomy" id="200454"/>
    <lineage>
        <taxon>Bacteria</taxon>
        <taxon>Pseudomonadati</taxon>
        <taxon>Pseudomonadota</taxon>
        <taxon>Gammaproteobacteria</taxon>
        <taxon>Pseudomonadales</taxon>
        <taxon>Pseudomonadaceae</taxon>
        <taxon>Pseudomonas</taxon>
    </lineage>
</organism>
<gene>
    <name evidence="4" type="ORF">ACDH53_09350</name>
    <name evidence="3" type="ORF">ALO43_03563</name>
</gene>